<evidence type="ECO:0000256" key="1">
    <source>
        <dbReference type="SAM" id="Phobius"/>
    </source>
</evidence>
<comment type="caution">
    <text evidence="2">The sequence shown here is derived from an EMBL/GenBank/DDBJ whole genome shotgun (WGS) entry which is preliminary data.</text>
</comment>
<dbReference type="Proteomes" id="UP001500426">
    <property type="component" value="Unassembled WGS sequence"/>
</dbReference>
<dbReference type="EMBL" id="BAABCS010000017">
    <property type="protein sequence ID" value="GAA4052166.1"/>
    <property type="molecule type" value="Genomic_DNA"/>
</dbReference>
<name>A0ABP7UT36_9FLAO</name>
<sequence>MKAVEDFFIFEKNNYMFENKTLSDQENPKSVQEYVISSLIAEQPKRLIIATLLEKGIDEEEAKKLIADGEDKLMDAERAAANKDIIYGAIWLVVGIAITFSGVGVITYGAIIYGLFRLFKGLSNTNIL</sequence>
<accession>A0ABP7UT36</accession>
<feature type="transmembrane region" description="Helical" evidence="1">
    <location>
        <begin position="85"/>
        <end position="116"/>
    </location>
</feature>
<reference evidence="3" key="1">
    <citation type="journal article" date="2019" name="Int. J. Syst. Evol. Microbiol.">
        <title>The Global Catalogue of Microorganisms (GCM) 10K type strain sequencing project: providing services to taxonomists for standard genome sequencing and annotation.</title>
        <authorList>
            <consortium name="The Broad Institute Genomics Platform"/>
            <consortium name="The Broad Institute Genome Sequencing Center for Infectious Disease"/>
            <person name="Wu L."/>
            <person name="Ma J."/>
        </authorList>
    </citation>
    <scope>NUCLEOTIDE SEQUENCE [LARGE SCALE GENOMIC DNA]</scope>
    <source>
        <strain evidence="3">JCM 17068</strain>
    </source>
</reference>
<organism evidence="2 3">
    <name type="scientific">Flavobacterium chungnamense</name>
    <dbReference type="NCBI Taxonomy" id="706182"/>
    <lineage>
        <taxon>Bacteria</taxon>
        <taxon>Pseudomonadati</taxon>
        <taxon>Bacteroidota</taxon>
        <taxon>Flavobacteriia</taxon>
        <taxon>Flavobacteriales</taxon>
        <taxon>Flavobacteriaceae</taxon>
        <taxon>Flavobacterium</taxon>
    </lineage>
</organism>
<keyword evidence="1" id="KW-0812">Transmembrane</keyword>
<proteinExistence type="predicted"/>
<evidence type="ECO:0000313" key="3">
    <source>
        <dbReference type="Proteomes" id="UP001500426"/>
    </source>
</evidence>
<keyword evidence="3" id="KW-1185">Reference proteome</keyword>
<protein>
    <submittedName>
        <fullName evidence="2">Uncharacterized protein</fullName>
    </submittedName>
</protein>
<keyword evidence="1" id="KW-0472">Membrane</keyword>
<gene>
    <name evidence="2" type="ORF">GCM10022388_17950</name>
</gene>
<evidence type="ECO:0000313" key="2">
    <source>
        <dbReference type="EMBL" id="GAA4052166.1"/>
    </source>
</evidence>
<keyword evidence="1" id="KW-1133">Transmembrane helix</keyword>